<reference evidence="9 11" key="2">
    <citation type="submission" date="2018-08" db="EMBL/GenBank/DDBJ databases">
        <title>Genomic Encyclopedia of Archaeal and Bacterial Type Strains, Phase II (KMG-II): from individual species to whole genera.</title>
        <authorList>
            <person name="Goeker M."/>
        </authorList>
    </citation>
    <scope>NUCLEOTIDE SEQUENCE [LARGE SCALE GENOMIC DNA]</scope>
    <source>
        <strain evidence="9 11">DSM 2261</strain>
    </source>
</reference>
<dbReference type="Proteomes" id="UP000256345">
    <property type="component" value="Unassembled WGS sequence"/>
</dbReference>
<dbReference type="PANTHER" id="PTHR36985:SF1">
    <property type="entry name" value="TRANSLOCATION AND ASSEMBLY MODULE SUBUNIT TAMB"/>
    <property type="match status" value="1"/>
</dbReference>
<gene>
    <name evidence="8" type="ORF">AA314_09104</name>
    <name evidence="9" type="ORF">ATI61_12375</name>
</gene>
<dbReference type="GO" id="GO:0005886">
    <property type="term" value="C:plasma membrane"/>
    <property type="evidence" value="ECO:0007669"/>
    <property type="project" value="InterPro"/>
</dbReference>
<evidence type="ECO:0000256" key="3">
    <source>
        <dbReference type="ARBA" id="ARBA00022989"/>
    </source>
</evidence>
<dbReference type="Pfam" id="PF05359">
    <property type="entry name" value="DUF748"/>
    <property type="match status" value="1"/>
</dbReference>
<dbReference type="GO" id="GO:0009306">
    <property type="term" value="P:protein secretion"/>
    <property type="evidence" value="ECO:0007669"/>
    <property type="project" value="InterPro"/>
</dbReference>
<accession>A0AAC8QHC0</accession>
<evidence type="ECO:0000259" key="7">
    <source>
        <dbReference type="Pfam" id="PF04357"/>
    </source>
</evidence>
<dbReference type="InterPro" id="IPR007452">
    <property type="entry name" value="TamB_C"/>
</dbReference>
<keyword evidence="4 6" id="KW-0472">Membrane</keyword>
<keyword evidence="11" id="KW-1185">Reference proteome</keyword>
<dbReference type="PANTHER" id="PTHR36985">
    <property type="entry name" value="TRANSLOCATION AND ASSEMBLY MODULE SUBUNIT TAMB"/>
    <property type="match status" value="1"/>
</dbReference>
<dbReference type="EMBL" id="QUMU01000023">
    <property type="protein sequence ID" value="REG19124.1"/>
    <property type="molecule type" value="Genomic_DNA"/>
</dbReference>
<evidence type="ECO:0000256" key="1">
    <source>
        <dbReference type="ARBA" id="ARBA00004167"/>
    </source>
</evidence>
<sequence>MSDTPSPTPPRKHRGRWLLWGLLGLLGLVLVLVVGALLYATGPAGEARLQALVVQQANEQLAGRLEVGGLDLGPRSVVLTGVKLYDPEGELVAEVERVEAQLALTPLVGKHVVLRSARLEQPHLYLRQDERGLNLSRAIESRKPKTPEDPNAPRGTLRFTLEELQLEDGSVDYVAEAPEGNREVRLDDLDASGAASWASATEALDAKLDATASLGKPVTGPVRLALKAQGEEGTLSADVDMSGPGLELKATGGLEGEKQARVEVKQLSVAPATARAFLPSYPLAAPVTLSGTVAQAGDTVRVDLDAQAADGTAEVEGALDVERLRTDGLTARVRQLDLGKLLGGGPSTVLAADLRVTGGGKSLETLDGTVDLTLPPSQVGGRTLGPVELHASAKQGRFELSQLQAQAPGASLSARGGGTLEDLRLEGRLVASDLEAFANTVGRLGDGKPLPLSGRGSLDFTVSGPARHPAASLQGGFEALAWADTAVQGLTIDARVPDVTQPLTTDATLKATKLSAGGRTYEDLNAALVTRGRALEATVSTGGATNLLVSLKGTVDKDNEGLGLDALTLRYPEAGWTLQRPTHLGWGNGRVEVATEKEPLTLTSGPQSLSLSLRMEGERLNARTELRDFDLGRLPKAFLPASLDVDGQLSGQVAVSGRMARPDATVDLTLRGGRYQQYADLGFDLQGRYVRDRATGTFAANAPAGRISAKYDVPVQALMQHRREPVDLELTLDQVDIGPALRMAGQPESATGILSGNMTLKGLANDPRLQLTLKGSGLRYWGVPPQQPPPVVLAPGSLPPELRGEPLGFELTARSDDQDGTLSASLDLHGIGSKATASLATPFTLGRLLTNPPTAAQVLDTPMRELRADIRELPLGLLSQLGVAERAGGLLSMTAHVTGPLLAPVGELKLEAKRATVNGLQPLDGNLALNTDKDSVRLQLVARRESTLLAQVDAHVEAPIAALQDQEVVGYIPFTLAVRAGPISQRELMGLASSSSGGRPGSVCRTEEQDSRSTDIQNVLSLNLQARGTLADPQVDLTAGVQNIGLSQIGLGQARLHYTYGDARSVFNALLSAPRGGTLLAKGQLTQDLSLPTLRKGVDFARVPLEVDVDAHQFDLSFLSGSQLPMVRTIGGVLRMEKVHVGGTIGAPTYRGTLEWVKGRLALEGMGDYQDIHVALDVTDKRLNLSDLSASSGGGTLKLQAKADRTSAEAYSLTGEGNLDNFPLVYEDQLLALLRLRTEFQGEVSSKLVNLRNLAIPEAHILLPEAKRKDLQSLERPEGIVLVCNGTPMKAPRRKRTADAASPGTATGGAGPVHEDEEPQRQYIINVNAPKNLWVRGSDVNAEVGLSENFRVEYSDATSIYGEVRVLRGEVEVMGRRLTVQNSSQVRFTGPAAMPYINATAEYDNERAGVKVFITVRGQGKEFTIKPTSEPPLPETEIYTLLATGRRTLKAGGGGSSMNQEQVASVLGSALASQARKALAAKLPLDVFTIEAGEEGFSGARLEVGTYLTDDLYLGYSGRLGAAQTQSSTRRENNNAVRLEYQFSPQWSVEGEYGDAQQGGADVIWSKDY</sequence>
<dbReference type="Pfam" id="PF04357">
    <property type="entry name" value="TamB"/>
    <property type="match status" value="1"/>
</dbReference>
<evidence type="ECO:0000256" key="6">
    <source>
        <dbReference type="SAM" id="Phobius"/>
    </source>
</evidence>
<dbReference type="KEGG" id="age:AA314_09104"/>
<evidence type="ECO:0000256" key="4">
    <source>
        <dbReference type="ARBA" id="ARBA00023136"/>
    </source>
</evidence>
<dbReference type="EMBL" id="CP011509">
    <property type="protein sequence ID" value="AKJ07478.1"/>
    <property type="molecule type" value="Genomic_DNA"/>
</dbReference>
<protein>
    <submittedName>
        <fullName evidence="9">Translocation and assembly module TamB</fullName>
    </submittedName>
</protein>
<feature type="region of interest" description="Disordered" evidence="5">
    <location>
        <begin position="1291"/>
        <end position="1317"/>
    </location>
</feature>
<comment type="subcellular location">
    <subcellularLocation>
        <location evidence="1">Membrane</location>
        <topology evidence="1">Single-pass membrane protein</topology>
    </subcellularLocation>
</comment>
<feature type="region of interest" description="Disordered" evidence="5">
    <location>
        <begin position="992"/>
        <end position="1011"/>
    </location>
</feature>
<evidence type="ECO:0000256" key="2">
    <source>
        <dbReference type="ARBA" id="ARBA00022692"/>
    </source>
</evidence>
<evidence type="ECO:0000313" key="11">
    <source>
        <dbReference type="Proteomes" id="UP000256345"/>
    </source>
</evidence>
<keyword evidence="2 6" id="KW-0812">Transmembrane</keyword>
<evidence type="ECO:0000313" key="10">
    <source>
        <dbReference type="Proteomes" id="UP000035579"/>
    </source>
</evidence>
<feature type="domain" description="Translocation and assembly module TamB C-terminal" evidence="7">
    <location>
        <begin position="1188"/>
        <end position="1569"/>
    </location>
</feature>
<dbReference type="Proteomes" id="UP000035579">
    <property type="component" value="Chromosome"/>
</dbReference>
<feature type="transmembrane region" description="Helical" evidence="6">
    <location>
        <begin position="17"/>
        <end position="40"/>
    </location>
</feature>
<dbReference type="InterPro" id="IPR008023">
    <property type="entry name" value="DUF748"/>
</dbReference>
<keyword evidence="3 6" id="KW-1133">Transmembrane helix</keyword>
<evidence type="ECO:0000256" key="5">
    <source>
        <dbReference type="SAM" id="MobiDB-lite"/>
    </source>
</evidence>
<dbReference type="RefSeq" id="WP_047860490.1">
    <property type="nucleotide sequence ID" value="NZ_CP011509.1"/>
</dbReference>
<evidence type="ECO:0000313" key="9">
    <source>
        <dbReference type="EMBL" id="REG19124.1"/>
    </source>
</evidence>
<proteinExistence type="predicted"/>
<name>A0AAC8QHC0_9BACT</name>
<reference evidence="8 10" key="1">
    <citation type="submission" date="2015-05" db="EMBL/GenBank/DDBJ databases">
        <title>Genome assembly of Archangium gephyra DSM 2261.</title>
        <authorList>
            <person name="Sharma G."/>
            <person name="Subramanian S."/>
        </authorList>
    </citation>
    <scope>NUCLEOTIDE SEQUENCE [LARGE SCALE GENOMIC DNA]</scope>
    <source>
        <strain evidence="8 10">DSM 2261</strain>
    </source>
</reference>
<evidence type="ECO:0000313" key="8">
    <source>
        <dbReference type="EMBL" id="AKJ07478.1"/>
    </source>
</evidence>
<organism evidence="8 10">
    <name type="scientific">Archangium gephyra</name>
    <dbReference type="NCBI Taxonomy" id="48"/>
    <lineage>
        <taxon>Bacteria</taxon>
        <taxon>Pseudomonadati</taxon>
        <taxon>Myxococcota</taxon>
        <taxon>Myxococcia</taxon>
        <taxon>Myxococcales</taxon>
        <taxon>Cystobacterineae</taxon>
        <taxon>Archangiaceae</taxon>
        <taxon>Archangium</taxon>
    </lineage>
</organism>